<organism evidence="1">
    <name type="scientific">freshwater metagenome</name>
    <dbReference type="NCBI Taxonomy" id="449393"/>
    <lineage>
        <taxon>unclassified sequences</taxon>
        <taxon>metagenomes</taxon>
        <taxon>ecological metagenomes</taxon>
    </lineage>
</organism>
<dbReference type="AlphaFoldDB" id="A0A6J6BPM3"/>
<name>A0A6J6BPM3_9ZZZZ</name>
<proteinExistence type="predicted"/>
<protein>
    <submittedName>
        <fullName evidence="1">Unannotated protein</fullName>
    </submittedName>
</protein>
<gene>
    <name evidence="1" type="ORF">UFOPK1440_00441</name>
    <name evidence="2" type="ORF">UFOPK1946_00432</name>
</gene>
<dbReference type="Pfam" id="PF04134">
    <property type="entry name" value="DCC1-like"/>
    <property type="match status" value="1"/>
</dbReference>
<dbReference type="GO" id="GO:0015035">
    <property type="term" value="F:protein-disulfide reductase activity"/>
    <property type="evidence" value="ECO:0007669"/>
    <property type="project" value="InterPro"/>
</dbReference>
<dbReference type="InterPro" id="IPR007263">
    <property type="entry name" value="DCC1-like"/>
</dbReference>
<reference evidence="1" key="1">
    <citation type="submission" date="2020-05" db="EMBL/GenBank/DDBJ databases">
        <authorList>
            <person name="Chiriac C."/>
            <person name="Salcher M."/>
            <person name="Ghai R."/>
            <person name="Kavagutti S V."/>
        </authorList>
    </citation>
    <scope>NUCLEOTIDE SEQUENCE</scope>
</reference>
<evidence type="ECO:0000313" key="1">
    <source>
        <dbReference type="EMBL" id="CAB4540674.1"/>
    </source>
</evidence>
<evidence type="ECO:0000313" key="2">
    <source>
        <dbReference type="EMBL" id="CAB4620503.1"/>
    </source>
</evidence>
<dbReference type="EMBL" id="CAEZVG010000014">
    <property type="protein sequence ID" value="CAB4620503.1"/>
    <property type="molecule type" value="Genomic_DNA"/>
</dbReference>
<dbReference type="EMBL" id="CAEZSP010000014">
    <property type="protein sequence ID" value="CAB4540674.1"/>
    <property type="molecule type" value="Genomic_DNA"/>
</dbReference>
<accession>A0A6J6BPM3</accession>
<sequence>MSSEYSSEIVVLTDGECRFCEATMAWVEKKLVVDAIAFQRADLDFYGLSYEECSKAVHVLHSGKVYVGPEAIAFLLGRRGNWVLGFIVRASGPLGRFGYKWVAGHRNSWLIKLATRIIERSL</sequence>